<organism evidence="1 2">
    <name type="scientific">Cyclobacterium qasimii M12-11B</name>
    <dbReference type="NCBI Taxonomy" id="641524"/>
    <lineage>
        <taxon>Bacteria</taxon>
        <taxon>Pseudomonadati</taxon>
        <taxon>Bacteroidota</taxon>
        <taxon>Cytophagia</taxon>
        <taxon>Cytophagales</taxon>
        <taxon>Cyclobacteriaceae</taxon>
        <taxon>Cyclobacterium</taxon>
    </lineage>
</organism>
<sequence>MSFQVIKAIVQPTLGLDNSGNISYPRVLPVVIIIEAPQAS</sequence>
<gene>
    <name evidence="1" type="ORF">ADICYQ_1809</name>
</gene>
<dbReference type="EMBL" id="ATNM01000072">
    <property type="protein sequence ID" value="EPR69161.1"/>
    <property type="molecule type" value="Genomic_DNA"/>
</dbReference>
<evidence type="ECO:0000313" key="1">
    <source>
        <dbReference type="EMBL" id="EPR69161.1"/>
    </source>
</evidence>
<proteinExistence type="predicted"/>
<dbReference type="STRING" id="641524.ADICYQ_1809"/>
<protein>
    <submittedName>
        <fullName evidence="1">Uncharacterized protein</fullName>
    </submittedName>
</protein>
<dbReference type="AlphaFoldDB" id="S7VGN3"/>
<dbReference type="Proteomes" id="UP000014974">
    <property type="component" value="Unassembled WGS sequence"/>
</dbReference>
<name>S7VGN3_9BACT</name>
<reference evidence="1 2" key="1">
    <citation type="journal article" date="2013" name="Genome Announc.">
        <title>Draft Genome Sequence of Cyclobacterium qasimii Strain M12-11BT, Isolated from Arctic Marine Sediment.</title>
        <authorList>
            <person name="Shivaji S."/>
            <person name="Ara S."/>
            <person name="Singh A."/>
            <person name="Kumar Pinnaka A."/>
        </authorList>
    </citation>
    <scope>NUCLEOTIDE SEQUENCE [LARGE SCALE GENOMIC DNA]</scope>
    <source>
        <strain evidence="1 2">M12-11B</strain>
    </source>
</reference>
<comment type="caution">
    <text evidence="1">The sequence shown here is derived from an EMBL/GenBank/DDBJ whole genome shotgun (WGS) entry which is preliminary data.</text>
</comment>
<accession>S7VGN3</accession>
<evidence type="ECO:0000313" key="2">
    <source>
        <dbReference type="Proteomes" id="UP000014974"/>
    </source>
</evidence>